<name>A0ABZ0ICQ6_9GAMM</name>
<keyword evidence="3" id="KW-1185">Reference proteome</keyword>
<protein>
    <recommendedName>
        <fullName evidence="4">FHA domain-containing protein</fullName>
    </recommendedName>
</protein>
<proteinExistence type="predicted"/>
<feature type="transmembrane region" description="Helical" evidence="1">
    <location>
        <begin position="73"/>
        <end position="92"/>
    </location>
</feature>
<feature type="transmembrane region" description="Helical" evidence="1">
    <location>
        <begin position="99"/>
        <end position="117"/>
    </location>
</feature>
<sequence>MSGVTSLRSAFDRLVGLSTRVFHSVMSKLSNTQALSAFWFFALLGTVPALRANVLLPHDWYELWHHGFVLPELVNPAGLLFIVPAAITGVLARRLGEDRYLLGIFPYLLVLLATLWADSATALFGLLYAVSALVMVLVFALYSQALSKHFGAFFVALLAWQYLDPGLSVWSVILLVLSVLVSRLGVEAYLENKPLLKALGRNNAKSLAKRTVALWWPMIFLLGLGIWFSAELERRSENFIYDAGLVTPFCHLPATDSSPEGPLLRCPPEHEELLNTQFAVLAGSEEGLAPRCEFTDPEFLTALAPTVPEPFFCPRSESRYAWPLRRKDLFDNIDLQVARTFDQQRKEMHASLTTVDTGLENSEELGKQEARRLFKAVPSSTGMSRRRCSFPSLACPAGNLVIGELNRAYRDARREAEKDFVAYMGGKAGQGAGTAQVYVKDARERLDETMDNYETRTRSNLSKVHTASTVVQQLLWLLLVVAFIKSVLYVASRVIFDQSTDIDIDLLERGGTPVQGTVTFLDEINVPADYPHNMYYKANYQPLGPAPRFSIPQWSASLLARLRHGAWNMSFVEMPMRDSNRLSFNAIQAEHLVDWEMKEGEEIVFNYGNFVAMNEHVELRTVVSLRIATLLLGRMVFHTARCSGGPGRLILRTRGTPARASQVEQSIPVARLVAFNRYARFAVDSHLTKADVFLNGFNLRRKNSGDEAHPQGYLIVEADARDGGILVGTLRFAKNFLLPL</sequence>
<keyword evidence="1" id="KW-0812">Transmembrane</keyword>
<accession>A0ABZ0ICQ6</accession>
<evidence type="ECO:0000313" key="2">
    <source>
        <dbReference type="EMBL" id="WOJ97329.1"/>
    </source>
</evidence>
<feature type="transmembrane region" description="Helical" evidence="1">
    <location>
        <begin position="169"/>
        <end position="190"/>
    </location>
</feature>
<evidence type="ECO:0000313" key="3">
    <source>
        <dbReference type="Proteomes" id="UP001626549"/>
    </source>
</evidence>
<evidence type="ECO:0008006" key="4">
    <source>
        <dbReference type="Google" id="ProtNLM"/>
    </source>
</evidence>
<keyword evidence="1" id="KW-1133">Transmembrane helix</keyword>
<reference evidence="2 3" key="1">
    <citation type="submission" date="2023-10" db="EMBL/GenBank/DDBJ databases">
        <title>Two novel species belonging to the OM43/NOR5 clade.</title>
        <authorList>
            <person name="Park M."/>
        </authorList>
    </citation>
    <scope>NUCLEOTIDE SEQUENCE [LARGE SCALE GENOMIC DNA]</scope>
    <source>
        <strain evidence="2 3">IMCC45268</strain>
    </source>
</reference>
<feature type="transmembrane region" description="Helical" evidence="1">
    <location>
        <begin position="146"/>
        <end position="163"/>
    </location>
</feature>
<keyword evidence="1" id="KW-0472">Membrane</keyword>
<dbReference type="Proteomes" id="UP001626549">
    <property type="component" value="Chromosome"/>
</dbReference>
<feature type="transmembrane region" description="Helical" evidence="1">
    <location>
        <begin position="211"/>
        <end position="230"/>
    </location>
</feature>
<feature type="transmembrane region" description="Helical" evidence="1">
    <location>
        <begin position="123"/>
        <end position="141"/>
    </location>
</feature>
<gene>
    <name evidence="2" type="ORF">R0137_01870</name>
</gene>
<dbReference type="EMBL" id="CP136865">
    <property type="protein sequence ID" value="WOJ97329.1"/>
    <property type="molecule type" value="Genomic_DNA"/>
</dbReference>
<evidence type="ECO:0000256" key="1">
    <source>
        <dbReference type="SAM" id="Phobius"/>
    </source>
</evidence>
<dbReference type="RefSeq" id="WP_407328106.1">
    <property type="nucleotide sequence ID" value="NZ_CP136865.1"/>
</dbReference>
<organism evidence="2 3">
    <name type="scientific">Congregibacter brevis</name>
    <dbReference type="NCBI Taxonomy" id="3081201"/>
    <lineage>
        <taxon>Bacteria</taxon>
        <taxon>Pseudomonadati</taxon>
        <taxon>Pseudomonadota</taxon>
        <taxon>Gammaproteobacteria</taxon>
        <taxon>Cellvibrionales</taxon>
        <taxon>Halieaceae</taxon>
        <taxon>Congregibacter</taxon>
    </lineage>
</organism>